<organism evidence="1 2">
    <name type="scientific">Protopolystoma xenopodis</name>
    <dbReference type="NCBI Taxonomy" id="117903"/>
    <lineage>
        <taxon>Eukaryota</taxon>
        <taxon>Metazoa</taxon>
        <taxon>Spiralia</taxon>
        <taxon>Lophotrochozoa</taxon>
        <taxon>Platyhelminthes</taxon>
        <taxon>Monogenea</taxon>
        <taxon>Polyopisthocotylea</taxon>
        <taxon>Polystomatidea</taxon>
        <taxon>Polystomatidae</taxon>
        <taxon>Protopolystoma</taxon>
    </lineage>
</organism>
<dbReference type="EMBL" id="CAAALY010033130">
    <property type="protein sequence ID" value="VEL17557.1"/>
    <property type="molecule type" value="Genomic_DNA"/>
</dbReference>
<protein>
    <submittedName>
        <fullName evidence="1">Uncharacterized protein</fullName>
    </submittedName>
</protein>
<accession>A0A448WQF2</accession>
<dbReference type="AlphaFoldDB" id="A0A448WQF2"/>
<evidence type="ECO:0000313" key="1">
    <source>
        <dbReference type="EMBL" id="VEL17557.1"/>
    </source>
</evidence>
<comment type="caution">
    <text evidence="1">The sequence shown here is derived from an EMBL/GenBank/DDBJ whole genome shotgun (WGS) entry which is preliminary data.</text>
</comment>
<evidence type="ECO:0000313" key="2">
    <source>
        <dbReference type="Proteomes" id="UP000784294"/>
    </source>
</evidence>
<sequence>MADLEEIRIQMRLAQENSVKNKSALRGSKAEQGVRFGKLWQHRRLSSGTGHIPKAKLVQPSIKLPLRASYQLPHGLVFTSKQDILSLHTASGLSWRTCALLPSSTGMVIPPAFDLADNVVVIPNSQGLVGYEEIVR</sequence>
<name>A0A448WQF2_9PLAT</name>
<reference evidence="1" key="1">
    <citation type="submission" date="2018-11" db="EMBL/GenBank/DDBJ databases">
        <authorList>
            <consortium name="Pathogen Informatics"/>
        </authorList>
    </citation>
    <scope>NUCLEOTIDE SEQUENCE</scope>
</reference>
<proteinExistence type="predicted"/>
<gene>
    <name evidence="1" type="ORF">PXEA_LOCUS10997</name>
</gene>
<keyword evidence="2" id="KW-1185">Reference proteome</keyword>
<dbReference type="Proteomes" id="UP000784294">
    <property type="component" value="Unassembled WGS sequence"/>
</dbReference>